<evidence type="ECO:0000313" key="1">
    <source>
        <dbReference type="EMBL" id="QHU04716.1"/>
    </source>
</evidence>
<dbReference type="EMBL" id="MN740404">
    <property type="protein sequence ID" value="QHU04716.1"/>
    <property type="molecule type" value="Genomic_DNA"/>
</dbReference>
<organism evidence="1">
    <name type="scientific">viral metagenome</name>
    <dbReference type="NCBI Taxonomy" id="1070528"/>
    <lineage>
        <taxon>unclassified sequences</taxon>
        <taxon>metagenomes</taxon>
        <taxon>organismal metagenomes</taxon>
    </lineage>
</organism>
<reference evidence="1" key="1">
    <citation type="journal article" date="2020" name="Nature">
        <title>Giant virus diversity and host interactions through global metagenomics.</title>
        <authorList>
            <person name="Schulz F."/>
            <person name="Roux S."/>
            <person name="Paez-Espino D."/>
            <person name="Jungbluth S."/>
            <person name="Walsh D.A."/>
            <person name="Denef V.J."/>
            <person name="McMahon K.D."/>
            <person name="Konstantinidis K.T."/>
            <person name="Eloe-Fadrosh E.A."/>
            <person name="Kyrpides N.C."/>
            <person name="Woyke T."/>
        </authorList>
    </citation>
    <scope>NUCLEOTIDE SEQUENCE</scope>
    <source>
        <strain evidence="1">GVMAG-M-3300027708-5</strain>
    </source>
</reference>
<proteinExistence type="predicted"/>
<name>A0A6C0JIV3_9ZZZZ</name>
<dbReference type="AlphaFoldDB" id="A0A6C0JIV3"/>
<protein>
    <recommendedName>
        <fullName evidence="2">FCP1 homology domain-containing protein</fullName>
    </recommendedName>
</protein>
<evidence type="ECO:0008006" key="2">
    <source>
        <dbReference type="Google" id="ProtNLM"/>
    </source>
</evidence>
<sequence length="272" mass="32935">MYKNHVQVYKGKYYSRPKFKTVSKVIAFDLDETLGAFSDLDILWNIFKNLEIGVNFNELLDLYPEFLRYGILPIMEYLYQKKQTGCCNKIYIYTNNQCDKCWSQLIATYFDYKLKTQEPLFDKIIHAFKVNNKQVELSRSSHEKTHIDFIKCTLLPKTTEICFIDNSEFDMMKTDRIYYIQPISYYHNLKTTDIVERFVCSQIGISFYKFKDEMFKQMDAFKIERRVNNKIDVFVAHKIMYHIKEFFYLTNRRNRTKKIRISLGRRTRKQYN</sequence>
<accession>A0A6C0JIV3</accession>